<dbReference type="GO" id="GO:0016853">
    <property type="term" value="F:isomerase activity"/>
    <property type="evidence" value="ECO:0007669"/>
    <property type="project" value="TreeGrafter"/>
</dbReference>
<dbReference type="InterPro" id="IPR003719">
    <property type="entry name" value="Phenazine_PhzF-like"/>
</dbReference>
<dbReference type="Proteomes" id="UP000575898">
    <property type="component" value="Unassembled WGS sequence"/>
</dbReference>
<dbReference type="PANTHER" id="PTHR13774:SF32">
    <property type="entry name" value="ANTISENSE-ENHANCING SEQUENCE 1"/>
    <property type="match status" value="1"/>
</dbReference>
<comment type="similarity">
    <text evidence="1">Belongs to the PhzF family.</text>
</comment>
<comment type="caution">
    <text evidence="3">The sequence shown here is derived from an EMBL/GenBank/DDBJ whole genome shotgun (WGS) entry which is preliminary data.</text>
</comment>
<sequence length="278" mass="30890">MLTYRYHIVNVFAEAPLTGNALAVFEYAYEMSDELMLALAQQMNLSETTFIQHSDKAHAKVRIFTPGGEMPFAGHPVLGSAEVISRLKGGQDLMTLETKAAIVPLWFRDSRWTLQVRAATLRRPAASNSQLASMLSLPVADLKANSFFVDSGNEQLLIRVGSRESVTRCQPRPEEMLQHAANRFGLAKVYVWHRDREQITARYFAIVNGMLIEDPGTGSAAANLGGWLYAHKQVPTRTVIAQGDQIGRPCRIYLEVDENGRVFVGGRVMPQGMGEIRI</sequence>
<evidence type="ECO:0000256" key="2">
    <source>
        <dbReference type="PIRSR" id="PIRSR016184-1"/>
    </source>
</evidence>
<dbReference type="PANTHER" id="PTHR13774">
    <property type="entry name" value="PHENAZINE BIOSYNTHESIS PROTEIN"/>
    <property type="match status" value="1"/>
</dbReference>
<evidence type="ECO:0000256" key="1">
    <source>
        <dbReference type="ARBA" id="ARBA00008270"/>
    </source>
</evidence>
<dbReference type="AlphaFoldDB" id="A0A840MCX0"/>
<reference evidence="3 4" key="1">
    <citation type="submission" date="2020-08" db="EMBL/GenBank/DDBJ databases">
        <title>Genomic Encyclopedia of Type Strains, Phase IV (KMG-IV): sequencing the most valuable type-strain genomes for metagenomic binning, comparative biology and taxonomic classification.</title>
        <authorList>
            <person name="Goeker M."/>
        </authorList>
    </citation>
    <scope>NUCLEOTIDE SEQUENCE [LARGE SCALE GENOMIC DNA]</scope>
    <source>
        <strain evidence="3 4">DSM 27165</strain>
    </source>
</reference>
<dbReference type="EMBL" id="JACHHY010000002">
    <property type="protein sequence ID" value="MBB5017154.1"/>
    <property type="molecule type" value="Genomic_DNA"/>
</dbReference>
<feature type="active site" evidence="2">
    <location>
        <position position="47"/>
    </location>
</feature>
<accession>A0A840MCX0</accession>
<dbReference type="NCBIfam" id="TIGR00654">
    <property type="entry name" value="PhzF_family"/>
    <property type="match status" value="1"/>
</dbReference>
<gene>
    <name evidence="3" type="ORF">HNQ59_000416</name>
</gene>
<protein>
    <submittedName>
        <fullName evidence="3">PhzF family phenazine biosynthesis protein</fullName>
    </submittedName>
</protein>
<proteinExistence type="inferred from homology"/>
<organism evidence="3 4">
    <name type="scientific">Chitinivorax tropicus</name>
    <dbReference type="NCBI Taxonomy" id="714531"/>
    <lineage>
        <taxon>Bacteria</taxon>
        <taxon>Pseudomonadati</taxon>
        <taxon>Pseudomonadota</taxon>
        <taxon>Betaproteobacteria</taxon>
        <taxon>Chitinivorax</taxon>
    </lineage>
</organism>
<dbReference type="RefSeq" id="WP_184034532.1">
    <property type="nucleotide sequence ID" value="NZ_JACHHY010000002.1"/>
</dbReference>
<evidence type="ECO:0000313" key="3">
    <source>
        <dbReference type="EMBL" id="MBB5017154.1"/>
    </source>
</evidence>
<dbReference type="Pfam" id="PF02567">
    <property type="entry name" value="PhzC-PhzF"/>
    <property type="match status" value="1"/>
</dbReference>
<dbReference type="GO" id="GO:0005737">
    <property type="term" value="C:cytoplasm"/>
    <property type="evidence" value="ECO:0007669"/>
    <property type="project" value="TreeGrafter"/>
</dbReference>
<keyword evidence="4" id="KW-1185">Reference proteome</keyword>
<dbReference type="Gene3D" id="3.10.310.10">
    <property type="entry name" value="Diaminopimelate Epimerase, Chain A, domain 1"/>
    <property type="match status" value="2"/>
</dbReference>
<evidence type="ECO:0000313" key="4">
    <source>
        <dbReference type="Proteomes" id="UP000575898"/>
    </source>
</evidence>
<name>A0A840MCX0_9PROT</name>
<dbReference type="PIRSF" id="PIRSF016184">
    <property type="entry name" value="PhzC_PhzF"/>
    <property type="match status" value="1"/>
</dbReference>
<dbReference type="SUPFAM" id="SSF54506">
    <property type="entry name" value="Diaminopimelate epimerase-like"/>
    <property type="match status" value="1"/>
</dbReference>